<proteinExistence type="predicted"/>
<feature type="region of interest" description="Disordered" evidence="1">
    <location>
        <begin position="53"/>
        <end position="110"/>
    </location>
</feature>
<feature type="compositionally biased region" description="Low complexity" evidence="1">
    <location>
        <begin position="94"/>
        <end position="109"/>
    </location>
</feature>
<dbReference type="InterPro" id="IPR008965">
    <property type="entry name" value="CBM2/CBM3_carb-bd_dom_sf"/>
</dbReference>
<protein>
    <recommendedName>
        <fullName evidence="2">CBM2 domain-containing protein</fullName>
    </recommendedName>
</protein>
<dbReference type="SUPFAM" id="SSF49384">
    <property type="entry name" value="Carbohydrate-binding domain"/>
    <property type="match status" value="1"/>
</dbReference>
<accession>A0A9W6REY2</accession>
<dbReference type="SMART" id="SM00637">
    <property type="entry name" value="CBD_II"/>
    <property type="match status" value="1"/>
</dbReference>
<dbReference type="Gene3D" id="2.60.40.290">
    <property type="match status" value="1"/>
</dbReference>
<dbReference type="PROSITE" id="PS51173">
    <property type="entry name" value="CBM2"/>
    <property type="match status" value="1"/>
</dbReference>
<dbReference type="InterPro" id="IPR012291">
    <property type="entry name" value="CBM2_carb-bd_dom_sf"/>
</dbReference>
<dbReference type="GO" id="GO:0005975">
    <property type="term" value="P:carbohydrate metabolic process"/>
    <property type="evidence" value="ECO:0007669"/>
    <property type="project" value="InterPro"/>
</dbReference>
<evidence type="ECO:0000313" key="3">
    <source>
        <dbReference type="EMBL" id="GLY72655.1"/>
    </source>
</evidence>
<gene>
    <name evidence="3" type="ORF">Airi01_009220</name>
</gene>
<evidence type="ECO:0000313" key="4">
    <source>
        <dbReference type="Proteomes" id="UP001165135"/>
    </source>
</evidence>
<name>A0A9W6REY2_9ACTN</name>
<sequence length="208" mass="21577">MGRHTKDVEDDVPEEDGPHRHGRVGKVPLLPAVTGVVAIGAIVSAISTQQISLNFAGGPPPPGDQSTQPQVSDSPSPLGRSRRTARDGDSSLIPRAGGSPRASRGSGRRTVTVAYRTLTTGATGFRGQVTITNHASAPVRGWTLILRYPQAQILSAWDVKVVRRGNTLVADNPAGHPYIAPGKSVKVSFVATGAAARPSGCSFNGSSC</sequence>
<dbReference type="GO" id="GO:0004553">
    <property type="term" value="F:hydrolase activity, hydrolyzing O-glycosyl compounds"/>
    <property type="evidence" value="ECO:0007669"/>
    <property type="project" value="InterPro"/>
</dbReference>
<dbReference type="Proteomes" id="UP001165135">
    <property type="component" value="Unassembled WGS sequence"/>
</dbReference>
<evidence type="ECO:0000256" key="1">
    <source>
        <dbReference type="SAM" id="MobiDB-lite"/>
    </source>
</evidence>
<dbReference type="Pfam" id="PF00553">
    <property type="entry name" value="CBM_2"/>
    <property type="match status" value="1"/>
</dbReference>
<dbReference type="AlphaFoldDB" id="A0A9W6REY2"/>
<dbReference type="InterPro" id="IPR001919">
    <property type="entry name" value="CBD2"/>
</dbReference>
<organism evidence="3 4">
    <name type="scientific">Actinoallomurus iriomotensis</name>
    <dbReference type="NCBI Taxonomy" id="478107"/>
    <lineage>
        <taxon>Bacteria</taxon>
        <taxon>Bacillati</taxon>
        <taxon>Actinomycetota</taxon>
        <taxon>Actinomycetes</taxon>
        <taxon>Streptosporangiales</taxon>
        <taxon>Thermomonosporaceae</taxon>
        <taxon>Actinoallomurus</taxon>
    </lineage>
</organism>
<comment type="caution">
    <text evidence="3">The sequence shown here is derived from an EMBL/GenBank/DDBJ whole genome shotgun (WGS) entry which is preliminary data.</text>
</comment>
<dbReference type="EMBL" id="BSTJ01000001">
    <property type="protein sequence ID" value="GLY72655.1"/>
    <property type="molecule type" value="Genomic_DNA"/>
</dbReference>
<evidence type="ECO:0000259" key="2">
    <source>
        <dbReference type="PROSITE" id="PS51173"/>
    </source>
</evidence>
<dbReference type="GO" id="GO:0030247">
    <property type="term" value="F:polysaccharide binding"/>
    <property type="evidence" value="ECO:0007669"/>
    <property type="project" value="UniProtKB-UniRule"/>
</dbReference>
<feature type="domain" description="CBM2" evidence="2">
    <location>
        <begin position="102"/>
        <end position="208"/>
    </location>
</feature>
<feature type="compositionally biased region" description="Polar residues" evidence="1">
    <location>
        <begin position="64"/>
        <end position="75"/>
    </location>
</feature>
<reference evidence="3" key="1">
    <citation type="submission" date="2023-03" db="EMBL/GenBank/DDBJ databases">
        <title>Actinoallomurus iriomotensis NBRC 103681.</title>
        <authorList>
            <person name="Ichikawa N."/>
            <person name="Sato H."/>
            <person name="Tonouchi N."/>
        </authorList>
    </citation>
    <scope>NUCLEOTIDE SEQUENCE</scope>
    <source>
        <strain evidence="3">NBRC 103681</strain>
    </source>
</reference>
<feature type="region of interest" description="Disordered" evidence="1">
    <location>
        <begin position="1"/>
        <end position="25"/>
    </location>
</feature>